<feature type="chain" id="PRO_5035254978" evidence="1">
    <location>
        <begin position="20"/>
        <end position="96"/>
    </location>
</feature>
<evidence type="ECO:0000256" key="1">
    <source>
        <dbReference type="SAM" id="SignalP"/>
    </source>
</evidence>
<feature type="signal peptide" evidence="1">
    <location>
        <begin position="1"/>
        <end position="19"/>
    </location>
</feature>
<reference evidence="2" key="1">
    <citation type="submission" date="2020-10" db="EMBL/GenBank/DDBJ databases">
        <title>Taxonomic study of unclassified bacteria belonging to the class Ktedonobacteria.</title>
        <authorList>
            <person name="Yabe S."/>
            <person name="Wang C.M."/>
            <person name="Zheng Y."/>
            <person name="Sakai Y."/>
            <person name="Cavaletti L."/>
            <person name="Monciardini P."/>
            <person name="Donadio S."/>
        </authorList>
    </citation>
    <scope>NUCLEOTIDE SEQUENCE</scope>
    <source>
        <strain evidence="2">ID150040</strain>
    </source>
</reference>
<evidence type="ECO:0000313" key="3">
    <source>
        <dbReference type="Proteomes" id="UP000597444"/>
    </source>
</evidence>
<keyword evidence="1" id="KW-0732">Signal</keyword>
<keyword evidence="3" id="KW-1185">Reference proteome</keyword>
<comment type="caution">
    <text evidence="2">The sequence shown here is derived from an EMBL/GenBank/DDBJ whole genome shotgun (WGS) entry which is preliminary data.</text>
</comment>
<dbReference type="EMBL" id="BNJK01000001">
    <property type="protein sequence ID" value="GHO95626.1"/>
    <property type="molecule type" value="Genomic_DNA"/>
</dbReference>
<gene>
    <name evidence="2" type="ORF">KSF_056740</name>
</gene>
<accession>A0A8J3ISX2</accession>
<sequence>MLKGSLIFLLIAFSFSISSGTHVIPGPCLIPENNIVGYDAIPPPELGISPFRSRAMYRSTTKGGDHWVRLSKFIVAQLQYLLYKSKIVFIPQRETQ</sequence>
<protein>
    <submittedName>
        <fullName evidence="2">Uncharacterized protein</fullName>
    </submittedName>
</protein>
<dbReference type="Proteomes" id="UP000597444">
    <property type="component" value="Unassembled WGS sequence"/>
</dbReference>
<name>A0A8J3ISX2_9CHLR</name>
<evidence type="ECO:0000313" key="2">
    <source>
        <dbReference type="EMBL" id="GHO95626.1"/>
    </source>
</evidence>
<organism evidence="2 3">
    <name type="scientific">Reticulibacter mediterranei</name>
    <dbReference type="NCBI Taxonomy" id="2778369"/>
    <lineage>
        <taxon>Bacteria</taxon>
        <taxon>Bacillati</taxon>
        <taxon>Chloroflexota</taxon>
        <taxon>Ktedonobacteria</taxon>
        <taxon>Ktedonobacterales</taxon>
        <taxon>Reticulibacteraceae</taxon>
        <taxon>Reticulibacter</taxon>
    </lineage>
</organism>
<proteinExistence type="predicted"/>
<dbReference type="AlphaFoldDB" id="A0A8J3ISX2"/>